<dbReference type="SUPFAM" id="SSF55021">
    <property type="entry name" value="ACT-like"/>
    <property type="match status" value="1"/>
</dbReference>
<dbReference type="InterPro" id="IPR002912">
    <property type="entry name" value="ACT_dom"/>
</dbReference>
<dbReference type="Gene3D" id="3.30.70.260">
    <property type="match status" value="1"/>
</dbReference>
<evidence type="ECO:0000313" key="3">
    <source>
        <dbReference type="Proteomes" id="UP000231450"/>
    </source>
</evidence>
<feature type="domain" description="ACT" evidence="1">
    <location>
        <begin position="43"/>
        <end position="118"/>
    </location>
</feature>
<proteinExistence type="predicted"/>
<dbReference type="Proteomes" id="UP000231450">
    <property type="component" value="Unassembled WGS sequence"/>
</dbReference>
<dbReference type="PROSITE" id="PS51671">
    <property type="entry name" value="ACT"/>
    <property type="match status" value="1"/>
</dbReference>
<dbReference type="AlphaFoldDB" id="A0A2M8KEI6"/>
<evidence type="ECO:0000313" key="2">
    <source>
        <dbReference type="EMBL" id="PJE58339.1"/>
    </source>
</evidence>
<feature type="non-terminal residue" evidence="2">
    <location>
        <position position="1"/>
    </location>
</feature>
<name>A0A2M8KEI6_9BACT</name>
<comment type="caution">
    <text evidence="2">The sequence shown here is derived from an EMBL/GenBank/DDBJ whole genome shotgun (WGS) entry which is preliminary data.</text>
</comment>
<evidence type="ECO:0000259" key="1">
    <source>
        <dbReference type="PROSITE" id="PS51671"/>
    </source>
</evidence>
<dbReference type="CDD" id="cd04905">
    <property type="entry name" value="ACT_CM-PDT"/>
    <property type="match status" value="1"/>
</dbReference>
<accession>A0A2M8KEI6</accession>
<protein>
    <recommendedName>
        <fullName evidence="1">ACT domain-containing protein</fullName>
    </recommendedName>
</protein>
<sequence length="118" mass="13334">LIGSYPRAEYQKPKGRQNFNMDRAIRMIKKEVENGDSNDDNAVAVFTLPNTPGALLNALRPISQSGIDLTKIDSQPSGVFEEYIFYLAHNTRNVANHERVMQELADHTDHLVLLPRTN</sequence>
<gene>
    <name evidence="2" type="ORF">COU81_01290</name>
</gene>
<organism evidence="2 3">
    <name type="scientific">Candidatus Portnoybacteria bacterium CG10_big_fil_rev_8_21_14_0_10_36_7</name>
    <dbReference type="NCBI Taxonomy" id="1974812"/>
    <lineage>
        <taxon>Bacteria</taxon>
        <taxon>Candidatus Portnoyibacteriota</taxon>
    </lineage>
</organism>
<dbReference type="InterPro" id="IPR045865">
    <property type="entry name" value="ACT-like_dom_sf"/>
</dbReference>
<reference evidence="3" key="1">
    <citation type="submission" date="2017-09" db="EMBL/GenBank/DDBJ databases">
        <title>Depth-based differentiation of microbial function through sediment-hosted aquifers and enrichment of novel symbionts in the deep terrestrial subsurface.</title>
        <authorList>
            <person name="Probst A.J."/>
            <person name="Ladd B."/>
            <person name="Jarett J.K."/>
            <person name="Geller-Mcgrath D.E."/>
            <person name="Sieber C.M.K."/>
            <person name="Emerson J.B."/>
            <person name="Anantharaman K."/>
            <person name="Thomas B.C."/>
            <person name="Malmstrom R."/>
            <person name="Stieglmeier M."/>
            <person name="Klingl A."/>
            <person name="Woyke T."/>
            <person name="Ryan C.M."/>
            <person name="Banfield J.F."/>
        </authorList>
    </citation>
    <scope>NUCLEOTIDE SEQUENCE [LARGE SCALE GENOMIC DNA]</scope>
</reference>
<dbReference type="EMBL" id="PFDW01000028">
    <property type="protein sequence ID" value="PJE58339.1"/>
    <property type="molecule type" value="Genomic_DNA"/>
</dbReference>